<dbReference type="Pfam" id="PF07833">
    <property type="entry name" value="Cu_amine_oxidN1"/>
    <property type="match status" value="1"/>
</dbReference>
<feature type="domain" description="SbsA Ig-like" evidence="3">
    <location>
        <begin position="487"/>
        <end position="587"/>
    </location>
</feature>
<feature type="domain" description="SbsA Ig-like" evidence="3">
    <location>
        <begin position="148"/>
        <end position="260"/>
    </location>
</feature>
<evidence type="ECO:0000259" key="3">
    <source>
        <dbReference type="Pfam" id="PF13205"/>
    </source>
</evidence>
<sequence>MGKRRIKGLWAAVLLSGLLFSLSGLFSAASLALGETCRITSVKINDTPVSAKGAMVDFPYVRTLTYSIQAGLERAGYDSYRAQLSITDPKGDTSAFGKTAAEDSVAFSPYTFSANQSYNIQIQLFGKTGDVETLADTYSFSLNLGVYDADAPRITDRSPVPGASGVGIGSESQPTPVMVTFDEAFDPATVTSGCLSLSLSGAPGAAVPSAVTAGADNKSVTLKPNGALAYYTKYQVTLQGGEIKDKAGNAVSGASWEFTTAADPARRPAIERRSPEADAEDVPIDSVIKITIDKPLGTEEISYASNGPFILKQGQNLVPARLTKVADNGDGKGELTITPNSVLGYSTIYTVIVRNVNDAGGLPVSPDIWTFTTEASPFALVKKHNPEVDQRNIPVGICPTITFSRSMSSSTINSSNIYLTERGETSKISATVTYSQSAKTATIKPSSELDYETEYQVHVTEKVKDSDGKPVEYYSFLFETGDSGTAKVTDRSPGVNTKGVALDAKITFEFDREMYASSVNNKNIYLRRADNSADVDCSVDYDTDTRLVTIKPDEDLKVVTEYTVFISDSVEDSDRLEITPVQWNFTTVDNDTLRIVSRSPAADSTDISSGSKITVEFSMRLDESTVTESTLYLRKAGAGTDIKAAVSLGDSEKKVTITPASPLEINTEYTVYVTSGVKSKANLSFTATNWKFKTKNETITANNIQPASNAAGVKLDSVIGCSFSGALKADTVNNTNIYLKKSTGDVTIPAKVNYNSSANSVTLVPDAPLEYGTNYIVYVTQEVKSTNEASVKATSWSFTTETKPMIGTADRPLVRINGTYITFTDAFPYITNERTMIPFRALFESMKATIDYQPAEKKVTAKLNENTVVLVIGQSTGYRNNQSISLEAPPVSVKGRTMIPLRFAGESLGGNVQFDQSTYTVVITTP</sequence>
<feature type="domain" description="SbsA Ig-like" evidence="3">
    <location>
        <begin position="698"/>
        <end position="800"/>
    </location>
</feature>
<dbReference type="EMBL" id="CP017634">
    <property type="protein sequence ID" value="ATW24777.1"/>
    <property type="molecule type" value="Genomic_DNA"/>
</dbReference>
<accession>A0A3G1KQR4</accession>
<name>A0A3G1KQR4_FORW1</name>
<protein>
    <submittedName>
        <fullName evidence="4">Uncharacterized protein</fullName>
    </submittedName>
</protein>
<evidence type="ECO:0000313" key="4">
    <source>
        <dbReference type="EMBL" id="ATW24777.1"/>
    </source>
</evidence>
<evidence type="ECO:0000313" key="5">
    <source>
        <dbReference type="Proteomes" id="UP000323521"/>
    </source>
</evidence>
<dbReference type="OrthoDB" id="1864171at2"/>
<dbReference type="Proteomes" id="UP000323521">
    <property type="component" value="Chromosome"/>
</dbReference>
<dbReference type="AlphaFoldDB" id="A0A3G1KQR4"/>
<organism evidence="4 5">
    <name type="scientific">Formimonas warabiya</name>
    <dbReference type="NCBI Taxonomy" id="1761012"/>
    <lineage>
        <taxon>Bacteria</taxon>
        <taxon>Bacillati</taxon>
        <taxon>Bacillota</taxon>
        <taxon>Clostridia</taxon>
        <taxon>Eubacteriales</taxon>
        <taxon>Peptococcaceae</taxon>
        <taxon>Candidatus Formimonas</taxon>
    </lineage>
</organism>
<feature type="domain" description="SbsA Ig-like" evidence="3">
    <location>
        <begin position="381"/>
        <end position="478"/>
    </location>
</feature>
<dbReference type="Gene3D" id="2.60.40.1220">
    <property type="match status" value="5"/>
</dbReference>
<gene>
    <name evidence="4" type="ORF">DCMF_08330</name>
</gene>
<evidence type="ECO:0000256" key="1">
    <source>
        <dbReference type="ARBA" id="ARBA00022729"/>
    </source>
</evidence>
<evidence type="ECO:0000259" key="2">
    <source>
        <dbReference type="Pfam" id="PF07833"/>
    </source>
</evidence>
<dbReference type="KEGG" id="fwa:DCMF_08330"/>
<dbReference type="RefSeq" id="WP_148134004.1">
    <property type="nucleotide sequence ID" value="NZ_CP017634.1"/>
</dbReference>
<dbReference type="InterPro" id="IPR032812">
    <property type="entry name" value="SbsA_Ig"/>
</dbReference>
<feature type="domain" description="Copper amine oxidase-like N-terminal" evidence="2">
    <location>
        <begin position="816"/>
        <end position="923"/>
    </location>
</feature>
<dbReference type="Gene3D" id="3.30.457.10">
    <property type="entry name" value="Copper amine oxidase-like, N-terminal domain"/>
    <property type="match status" value="1"/>
</dbReference>
<keyword evidence="5" id="KW-1185">Reference proteome</keyword>
<reference evidence="4 5" key="1">
    <citation type="submission" date="2016-10" db="EMBL/GenBank/DDBJ databases">
        <title>Complete Genome Sequence of Peptococcaceae strain DCMF.</title>
        <authorList>
            <person name="Edwards R.J."/>
            <person name="Holland S.I."/>
            <person name="Deshpande N.P."/>
            <person name="Wong Y.K."/>
            <person name="Ertan H."/>
            <person name="Manefield M."/>
            <person name="Russell T.L."/>
            <person name="Lee M.J."/>
        </authorList>
    </citation>
    <scope>NUCLEOTIDE SEQUENCE [LARGE SCALE GENOMIC DNA]</scope>
    <source>
        <strain evidence="4 5">DCMF</strain>
    </source>
</reference>
<dbReference type="InterPro" id="IPR036582">
    <property type="entry name" value="Mao_N_sf"/>
</dbReference>
<keyword evidence="1" id="KW-0732">Signal</keyword>
<dbReference type="Pfam" id="PF13205">
    <property type="entry name" value="Big_5"/>
    <property type="match status" value="6"/>
</dbReference>
<dbReference type="SUPFAM" id="SSF55383">
    <property type="entry name" value="Copper amine oxidase, domain N"/>
    <property type="match status" value="1"/>
</dbReference>
<dbReference type="InterPro" id="IPR012854">
    <property type="entry name" value="Cu_amine_oxidase-like_N"/>
</dbReference>
<feature type="domain" description="SbsA Ig-like" evidence="3">
    <location>
        <begin position="589"/>
        <end position="694"/>
    </location>
</feature>
<feature type="domain" description="SbsA Ig-like" evidence="3">
    <location>
        <begin position="266"/>
        <end position="373"/>
    </location>
</feature>
<proteinExistence type="predicted"/>
<dbReference type="InterPro" id="IPR014755">
    <property type="entry name" value="Cu-Rt/internalin_Ig-like"/>
</dbReference>